<dbReference type="HAMAP" id="MF_00479">
    <property type="entry name" value="RsxG_RnfG"/>
    <property type="match status" value="1"/>
</dbReference>
<keyword evidence="6" id="KW-0812">Transmembrane</keyword>
<dbReference type="PANTHER" id="PTHR36118:SF1">
    <property type="entry name" value="ION-TRANSLOCATING OXIDOREDUCTASE COMPLEX SUBUNIT G"/>
    <property type="match status" value="1"/>
</dbReference>
<evidence type="ECO:0000256" key="2">
    <source>
        <dbReference type="ARBA" id="ARBA00022553"/>
    </source>
</evidence>
<keyword evidence="6" id="KW-1133">Transmembrane helix</keyword>
<dbReference type="GO" id="GO:0022900">
    <property type="term" value="P:electron transport chain"/>
    <property type="evidence" value="ECO:0007669"/>
    <property type="project" value="InterPro"/>
</dbReference>
<feature type="transmembrane region" description="Helical" evidence="6">
    <location>
        <begin position="20"/>
        <end position="42"/>
    </location>
</feature>
<keyword evidence="1" id="KW-0813">Transport</keyword>
<dbReference type="SMART" id="SM00900">
    <property type="entry name" value="FMN_bind"/>
    <property type="match status" value="1"/>
</dbReference>
<dbReference type="InterPro" id="IPR007329">
    <property type="entry name" value="FMN-bd"/>
</dbReference>
<evidence type="ECO:0000256" key="3">
    <source>
        <dbReference type="ARBA" id="ARBA00022630"/>
    </source>
</evidence>
<proteinExistence type="inferred from homology"/>
<dbReference type="AlphaFoldDB" id="A0A3B1AVR1"/>
<accession>A0A3B1AVR1</accession>
<evidence type="ECO:0000256" key="5">
    <source>
        <dbReference type="ARBA" id="ARBA00022982"/>
    </source>
</evidence>
<dbReference type="PIRSF" id="PIRSF006091">
    <property type="entry name" value="E_trnsport_RnfG"/>
    <property type="match status" value="1"/>
</dbReference>
<dbReference type="PANTHER" id="PTHR36118">
    <property type="entry name" value="ION-TRANSLOCATING OXIDOREDUCTASE COMPLEX SUBUNIT G"/>
    <property type="match status" value="1"/>
</dbReference>
<evidence type="ECO:0000256" key="4">
    <source>
        <dbReference type="ARBA" id="ARBA00022643"/>
    </source>
</evidence>
<organism evidence="8">
    <name type="scientific">hydrothermal vent metagenome</name>
    <dbReference type="NCBI Taxonomy" id="652676"/>
    <lineage>
        <taxon>unclassified sequences</taxon>
        <taxon>metagenomes</taxon>
        <taxon>ecological metagenomes</taxon>
    </lineage>
</organism>
<feature type="domain" description="FMN-binding" evidence="7">
    <location>
        <begin position="112"/>
        <end position="205"/>
    </location>
</feature>
<name>A0A3B1AVR1_9ZZZZ</name>
<protein>
    <recommendedName>
        <fullName evidence="7">FMN-binding domain-containing protein</fullName>
    </recommendedName>
</protein>
<keyword evidence="4" id="KW-0288">FMN</keyword>
<dbReference type="EMBL" id="UOFX01000063">
    <property type="protein sequence ID" value="VAX10129.1"/>
    <property type="molecule type" value="Genomic_DNA"/>
</dbReference>
<reference evidence="8" key="1">
    <citation type="submission" date="2018-06" db="EMBL/GenBank/DDBJ databases">
        <authorList>
            <person name="Zhirakovskaya E."/>
        </authorList>
    </citation>
    <scope>NUCLEOTIDE SEQUENCE</scope>
</reference>
<gene>
    <name evidence="8" type="ORF">MNBD_GAMMA26-1310</name>
</gene>
<evidence type="ECO:0000256" key="6">
    <source>
        <dbReference type="SAM" id="Phobius"/>
    </source>
</evidence>
<dbReference type="GO" id="GO:0005886">
    <property type="term" value="C:plasma membrane"/>
    <property type="evidence" value="ECO:0007669"/>
    <property type="project" value="InterPro"/>
</dbReference>
<evidence type="ECO:0000313" key="8">
    <source>
        <dbReference type="EMBL" id="VAX10129.1"/>
    </source>
</evidence>
<dbReference type="Pfam" id="PF04205">
    <property type="entry name" value="FMN_bind"/>
    <property type="match status" value="1"/>
</dbReference>
<keyword evidence="5" id="KW-0249">Electron transport</keyword>
<keyword evidence="3" id="KW-0285">Flavoprotein</keyword>
<sequence length="232" mass="25452">MNEEQQQPDAAAEEPSSQRLVGTLAVAGLISGIIIIAIYLVTFETIKENKARELREAVFRVLPGVAQLQKLVIKDNQWVVSYAEEKGEEPVYGGYDKDGNFIGYAIPSAGPGFQDVISVLYGYKPEVRKVVGMWILDSRETPGLGDKIYKDAAFVANFDDLSIDPTIVLVKKGKKSKPNEADSITGATISAKAVVRIINEGNERWLTRLPEPGSEPAFVKVEVEPKETEAQE</sequence>
<dbReference type="GO" id="GO:0010181">
    <property type="term" value="F:FMN binding"/>
    <property type="evidence" value="ECO:0007669"/>
    <property type="project" value="InterPro"/>
</dbReference>
<keyword evidence="2" id="KW-0597">Phosphoprotein</keyword>
<dbReference type="GO" id="GO:0009055">
    <property type="term" value="F:electron transfer activity"/>
    <property type="evidence" value="ECO:0007669"/>
    <property type="project" value="InterPro"/>
</dbReference>
<evidence type="ECO:0000256" key="1">
    <source>
        <dbReference type="ARBA" id="ARBA00022448"/>
    </source>
</evidence>
<keyword evidence="6" id="KW-0472">Membrane</keyword>
<dbReference type="InterPro" id="IPR010209">
    <property type="entry name" value="Ion_transpt_RnfG/RsxG"/>
</dbReference>
<evidence type="ECO:0000259" key="7">
    <source>
        <dbReference type="SMART" id="SM00900"/>
    </source>
</evidence>